<reference evidence="1 2" key="1">
    <citation type="journal article" date="2016" name="Front. Microbiol.">
        <title>Single-Cell (Meta-)Genomics of a Dimorphic Candidatus Thiomargarita nelsonii Reveals Genomic Plasticity.</title>
        <authorList>
            <person name="Flood B.E."/>
            <person name="Fliss P."/>
            <person name="Jones D.S."/>
            <person name="Dick G.J."/>
            <person name="Jain S."/>
            <person name="Kaster A.K."/>
            <person name="Winkel M."/>
            <person name="Mussmann M."/>
            <person name="Bailey J."/>
        </authorList>
    </citation>
    <scope>NUCLEOTIDE SEQUENCE [LARGE SCALE GENOMIC DNA]</scope>
    <source>
        <strain evidence="1">Hydrate Ridge</strain>
    </source>
</reference>
<keyword evidence="2" id="KW-1185">Reference proteome</keyword>
<evidence type="ECO:0000313" key="2">
    <source>
        <dbReference type="Proteomes" id="UP000030428"/>
    </source>
</evidence>
<proteinExistence type="predicted"/>
<protein>
    <submittedName>
        <fullName evidence="1">Uncharacterized protein</fullName>
    </submittedName>
</protein>
<organism evidence="1 2">
    <name type="scientific">Candidatus Thiomargarita nelsonii</name>
    <dbReference type="NCBI Taxonomy" id="1003181"/>
    <lineage>
        <taxon>Bacteria</taxon>
        <taxon>Pseudomonadati</taxon>
        <taxon>Pseudomonadota</taxon>
        <taxon>Gammaproteobacteria</taxon>
        <taxon>Thiotrichales</taxon>
        <taxon>Thiotrichaceae</taxon>
        <taxon>Thiomargarita</taxon>
    </lineage>
</organism>
<evidence type="ECO:0000313" key="1">
    <source>
        <dbReference type="EMBL" id="TGO02329.1"/>
    </source>
</evidence>
<dbReference type="EMBL" id="JSZA02000160">
    <property type="protein sequence ID" value="TGO02329.1"/>
    <property type="molecule type" value="Genomic_DNA"/>
</dbReference>
<comment type="caution">
    <text evidence="1">The sequence shown here is derived from an EMBL/GenBank/DDBJ whole genome shotgun (WGS) entry which is preliminary data.</text>
</comment>
<accession>A0A4E0QLV6</accession>
<sequence length="61" mass="7070">MKYPFHTESKPVVDLEAKTLLKIIQSNGAITNQASEATIKRILARRINRSNYEEKVKVRRD</sequence>
<dbReference type="AlphaFoldDB" id="A0A4E0QLV6"/>
<name>A0A4E0QLV6_9GAMM</name>
<dbReference type="Proteomes" id="UP000030428">
    <property type="component" value="Unassembled WGS sequence"/>
</dbReference>
<gene>
    <name evidence="1" type="ORF">PN36_26745</name>
</gene>